<gene>
    <name evidence="3" type="ORF">Pan241w_42470</name>
</gene>
<evidence type="ECO:0000313" key="3">
    <source>
        <dbReference type="EMBL" id="QDT44141.1"/>
    </source>
</evidence>
<proteinExistence type="inferred from homology"/>
<comment type="similarity">
    <text evidence="1">Belongs to the serpin family.</text>
</comment>
<reference evidence="3 4" key="1">
    <citation type="submission" date="2019-02" db="EMBL/GenBank/DDBJ databases">
        <title>Deep-cultivation of Planctomycetes and their phenomic and genomic characterization uncovers novel biology.</title>
        <authorList>
            <person name="Wiegand S."/>
            <person name="Jogler M."/>
            <person name="Boedeker C."/>
            <person name="Pinto D."/>
            <person name="Vollmers J."/>
            <person name="Rivas-Marin E."/>
            <person name="Kohn T."/>
            <person name="Peeters S.H."/>
            <person name="Heuer A."/>
            <person name="Rast P."/>
            <person name="Oberbeckmann S."/>
            <person name="Bunk B."/>
            <person name="Jeske O."/>
            <person name="Meyerdierks A."/>
            <person name="Storesund J.E."/>
            <person name="Kallscheuer N."/>
            <person name="Luecker S."/>
            <person name="Lage O.M."/>
            <person name="Pohl T."/>
            <person name="Merkel B.J."/>
            <person name="Hornburger P."/>
            <person name="Mueller R.-W."/>
            <person name="Bruemmer F."/>
            <person name="Labrenz M."/>
            <person name="Spormann A.M."/>
            <person name="Op den Camp H."/>
            <person name="Overmann J."/>
            <person name="Amann R."/>
            <person name="Jetten M.S.M."/>
            <person name="Mascher T."/>
            <person name="Medema M.H."/>
            <person name="Devos D.P."/>
            <person name="Kaster A.-K."/>
            <person name="Ovreas L."/>
            <person name="Rohde M."/>
            <person name="Galperin M.Y."/>
            <person name="Jogler C."/>
        </authorList>
    </citation>
    <scope>NUCLEOTIDE SEQUENCE [LARGE SCALE GENOMIC DNA]</scope>
    <source>
        <strain evidence="3 4">Pan241w</strain>
    </source>
</reference>
<dbReference type="Proteomes" id="UP000317171">
    <property type="component" value="Chromosome"/>
</dbReference>
<dbReference type="SUPFAM" id="SSF56574">
    <property type="entry name" value="Serpins"/>
    <property type="match status" value="1"/>
</dbReference>
<dbReference type="InterPro" id="IPR042185">
    <property type="entry name" value="Serpin_sf_2"/>
</dbReference>
<dbReference type="CDD" id="cd19590">
    <property type="entry name" value="serpin_thermopin-like"/>
    <property type="match status" value="1"/>
</dbReference>
<dbReference type="InterPro" id="IPR023796">
    <property type="entry name" value="Serpin_dom"/>
</dbReference>
<dbReference type="AlphaFoldDB" id="A0A517RJU0"/>
<dbReference type="PANTHER" id="PTHR11461:SF211">
    <property type="entry name" value="GH10112P-RELATED"/>
    <property type="match status" value="1"/>
</dbReference>
<name>A0A517RJU0_9PLAN</name>
<dbReference type="OrthoDB" id="9764871at2"/>
<dbReference type="PROSITE" id="PS00284">
    <property type="entry name" value="SERPIN"/>
    <property type="match status" value="1"/>
</dbReference>
<dbReference type="SMART" id="SM00093">
    <property type="entry name" value="SERPIN"/>
    <property type="match status" value="1"/>
</dbReference>
<evidence type="ECO:0000313" key="4">
    <source>
        <dbReference type="Proteomes" id="UP000317171"/>
    </source>
</evidence>
<dbReference type="InterPro" id="IPR023795">
    <property type="entry name" value="Serpin_CS"/>
</dbReference>
<accession>A0A517RJU0</accession>
<dbReference type="InterPro" id="IPR000215">
    <property type="entry name" value="Serpin_fam"/>
</dbReference>
<sequence>MTDQTTDTQSKQDVQTTVNDCNQYACELFLKLAGESEGNLFFSPSSISMALAMTLAGAKGETAREMQEALGFSLEPARVHEAFRRLRAETRTGGVELSIANRLWGQTGYQFLPEYLKTIEHAYDAGLETVDFQNAPGETASQINAWVTKQTNGKIDRLVTPQNFNELTRLVLTNAIYFLGGWEEEFEPEETKEEPFQLSQGEETIVPLMHQTNSFGYGEDEGLQVLELPYRQHDFTTRIVESEDGFPYMEQEEIPGGGSDFVMNILLPRESGRLPALENQIHAASLQQWMTTRSCEVKVSLPQFRVESSMELNQQLQSLGMQRAFSRDEAEFSNMSDDPEGLFLGAILHKAFVEVNEKGTEAAGVTGVIVAGGCVRDDEPPKEFRADHPFLFLIRDRKTRLIHFMGRLVNPSQPAVP</sequence>
<evidence type="ECO:0000256" key="1">
    <source>
        <dbReference type="RuleBase" id="RU000411"/>
    </source>
</evidence>
<dbReference type="RefSeq" id="WP_145219351.1">
    <property type="nucleotide sequence ID" value="NZ_CP036269.1"/>
</dbReference>
<dbReference type="KEGG" id="gaz:Pan241w_42470"/>
<organism evidence="3 4">
    <name type="scientific">Gimesia alba</name>
    <dbReference type="NCBI Taxonomy" id="2527973"/>
    <lineage>
        <taxon>Bacteria</taxon>
        <taxon>Pseudomonadati</taxon>
        <taxon>Planctomycetota</taxon>
        <taxon>Planctomycetia</taxon>
        <taxon>Planctomycetales</taxon>
        <taxon>Planctomycetaceae</taxon>
        <taxon>Gimesia</taxon>
    </lineage>
</organism>
<evidence type="ECO:0000259" key="2">
    <source>
        <dbReference type="SMART" id="SM00093"/>
    </source>
</evidence>
<dbReference type="Gene3D" id="2.30.39.10">
    <property type="entry name" value="Alpha-1-antitrypsin, domain 1"/>
    <property type="match status" value="1"/>
</dbReference>
<dbReference type="PANTHER" id="PTHR11461">
    <property type="entry name" value="SERINE PROTEASE INHIBITOR, SERPIN"/>
    <property type="match status" value="1"/>
</dbReference>
<dbReference type="InterPro" id="IPR042178">
    <property type="entry name" value="Serpin_sf_1"/>
</dbReference>
<dbReference type="GO" id="GO:0004867">
    <property type="term" value="F:serine-type endopeptidase inhibitor activity"/>
    <property type="evidence" value="ECO:0007669"/>
    <property type="project" value="InterPro"/>
</dbReference>
<dbReference type="EMBL" id="CP036269">
    <property type="protein sequence ID" value="QDT44141.1"/>
    <property type="molecule type" value="Genomic_DNA"/>
</dbReference>
<dbReference type="Gene3D" id="3.30.497.10">
    <property type="entry name" value="Antithrombin, subunit I, domain 2"/>
    <property type="match status" value="1"/>
</dbReference>
<keyword evidence="4" id="KW-1185">Reference proteome</keyword>
<feature type="domain" description="Serpin" evidence="2">
    <location>
        <begin position="26"/>
        <end position="411"/>
    </location>
</feature>
<dbReference type="GO" id="GO:0005615">
    <property type="term" value="C:extracellular space"/>
    <property type="evidence" value="ECO:0007669"/>
    <property type="project" value="InterPro"/>
</dbReference>
<dbReference type="InterPro" id="IPR036186">
    <property type="entry name" value="Serpin_sf"/>
</dbReference>
<protein>
    <submittedName>
        <fullName evidence="3">Serpin (Serine protease inhibitor)</fullName>
    </submittedName>
</protein>
<dbReference type="Pfam" id="PF00079">
    <property type="entry name" value="Serpin"/>
    <property type="match status" value="1"/>
</dbReference>